<dbReference type="Proteomes" id="UP000007136">
    <property type="component" value="Chromosome"/>
</dbReference>
<protein>
    <submittedName>
        <fullName evidence="2">Uncharacterized protein</fullName>
    </submittedName>
</protein>
<accession>B1ZC94</accession>
<evidence type="ECO:0000313" key="2">
    <source>
        <dbReference type="EMBL" id="ACB80787.1"/>
    </source>
</evidence>
<gene>
    <name evidence="2" type="ordered locus">Mpop_2630</name>
</gene>
<feature type="region of interest" description="Disordered" evidence="1">
    <location>
        <begin position="89"/>
        <end position="111"/>
    </location>
</feature>
<dbReference type="EMBL" id="CP001029">
    <property type="protein sequence ID" value="ACB80787.1"/>
    <property type="molecule type" value="Genomic_DNA"/>
</dbReference>
<dbReference type="KEGG" id="mpo:Mpop_2630"/>
<dbReference type="AlphaFoldDB" id="B1ZC94"/>
<sequence length="111" mass="12565">MTVLGEEHGGPIGRPGIAHPIREGRRRTIQSCRRLRSVKGRAVPMPNDVDELREAERLLREAEAKLRPAATFRQRTLLQMILFEVDRSLQSRNENGPIQSPVESERDGADD</sequence>
<name>B1ZC94_METPB</name>
<dbReference type="HOGENOM" id="CLU_2155402_0_0_5"/>
<proteinExistence type="predicted"/>
<reference evidence="2" key="1">
    <citation type="submission" date="2008-04" db="EMBL/GenBank/DDBJ databases">
        <title>Complete sequence of chromosome of Methylobacterium populi BJ001.</title>
        <authorList>
            <consortium name="US DOE Joint Genome Institute"/>
            <person name="Copeland A."/>
            <person name="Lucas S."/>
            <person name="Lapidus A."/>
            <person name="Glavina del Rio T."/>
            <person name="Dalin E."/>
            <person name="Tice H."/>
            <person name="Bruce D."/>
            <person name="Goodwin L."/>
            <person name="Pitluck S."/>
            <person name="Chertkov O."/>
            <person name="Brettin T."/>
            <person name="Detter J.C."/>
            <person name="Han C."/>
            <person name="Kuske C.R."/>
            <person name="Schmutz J."/>
            <person name="Larimer F."/>
            <person name="Land M."/>
            <person name="Hauser L."/>
            <person name="Kyrpides N."/>
            <person name="Mikhailova N."/>
            <person name="Marx C."/>
            <person name="Richardson P."/>
        </authorList>
    </citation>
    <scope>NUCLEOTIDE SEQUENCE [LARGE SCALE GENOMIC DNA]</scope>
    <source>
        <strain evidence="2">BJ001</strain>
    </source>
</reference>
<organism evidence="2 3">
    <name type="scientific">Methylorubrum populi (strain ATCC BAA-705 / NCIMB 13946 / BJ001)</name>
    <name type="common">Methylobacterium populi</name>
    <dbReference type="NCBI Taxonomy" id="441620"/>
    <lineage>
        <taxon>Bacteria</taxon>
        <taxon>Pseudomonadati</taxon>
        <taxon>Pseudomonadota</taxon>
        <taxon>Alphaproteobacteria</taxon>
        <taxon>Hyphomicrobiales</taxon>
        <taxon>Methylobacteriaceae</taxon>
        <taxon>Methylorubrum</taxon>
    </lineage>
</organism>
<evidence type="ECO:0000256" key="1">
    <source>
        <dbReference type="SAM" id="MobiDB-lite"/>
    </source>
</evidence>
<evidence type="ECO:0000313" key="3">
    <source>
        <dbReference type="Proteomes" id="UP000007136"/>
    </source>
</evidence>
<feature type="compositionally biased region" description="Polar residues" evidence="1">
    <location>
        <begin position="90"/>
        <end position="102"/>
    </location>
</feature>
<feature type="region of interest" description="Disordered" evidence="1">
    <location>
        <begin position="1"/>
        <end position="25"/>
    </location>
</feature>